<dbReference type="EMBL" id="KZ819664">
    <property type="protein sequence ID" value="PWN29259.1"/>
    <property type="molecule type" value="Genomic_DNA"/>
</dbReference>
<organism evidence="2 3">
    <name type="scientific">Jaminaea rosea</name>
    <dbReference type="NCBI Taxonomy" id="1569628"/>
    <lineage>
        <taxon>Eukaryota</taxon>
        <taxon>Fungi</taxon>
        <taxon>Dikarya</taxon>
        <taxon>Basidiomycota</taxon>
        <taxon>Ustilaginomycotina</taxon>
        <taxon>Exobasidiomycetes</taxon>
        <taxon>Microstromatales</taxon>
        <taxon>Microstromatales incertae sedis</taxon>
        <taxon>Jaminaea</taxon>
    </lineage>
</organism>
<keyword evidence="3" id="KW-1185">Reference proteome</keyword>
<gene>
    <name evidence="2" type="ORF">BDZ90DRAFT_278632</name>
</gene>
<feature type="compositionally biased region" description="Low complexity" evidence="1">
    <location>
        <begin position="192"/>
        <end position="208"/>
    </location>
</feature>
<feature type="region of interest" description="Disordered" evidence="1">
    <location>
        <begin position="190"/>
        <end position="261"/>
    </location>
</feature>
<feature type="compositionally biased region" description="Pro residues" evidence="1">
    <location>
        <begin position="219"/>
        <end position="234"/>
    </location>
</feature>
<evidence type="ECO:0000313" key="2">
    <source>
        <dbReference type="EMBL" id="PWN29259.1"/>
    </source>
</evidence>
<evidence type="ECO:0000313" key="3">
    <source>
        <dbReference type="Proteomes" id="UP000245884"/>
    </source>
</evidence>
<sequence length="510" mass="55767">MANSSKNHAPLVIPERFAKLFTNARPARRTSLTNQRPSHRARRPATAPASLPSLFFFVSKPFVTFPAGTSLSASQFPKLISSKNVRPRSRFHWVHIAPSSDLDLIFLSHWGSRFVRVRQADGPHGRVYFEEVASGPERYLSSEVKVVNICGYPAVRLLRVEVAGEDINLFVKELAPSSGVPPLCPRCKNAGASHAAPRESPAPSASHATPRKSVLPQSPSDPTPGSPVFSPPRGSPVVSEGGNREVDDGEEGDDGEKGDVLMREGEGADQTLEMPADISLPDFMSACFDPSTIRKPAQDPNCGYACFERGPHLSMDIRTFFFNLVGQPAAFNTPLAVLIFKTLSLVQRSNIAQRIFPGGEMPTSKDPMPPLRADHKLRKQDLPLLATALRSPVAALVSPHYQRSRTYPPVGLGEDEKMGEPFVVLIHDEGTEDEVWCHFDARPDARFPPFSLGFWGDEQERLMATTEHEQAHAKCRVWVVRDEGARYARCGCRIEGAAGASSLSSSSTSS</sequence>
<accession>A0A316UVG3</accession>
<name>A0A316UVG3_9BASI</name>
<dbReference type="AlphaFoldDB" id="A0A316UVG3"/>
<dbReference type="RefSeq" id="XP_025363871.1">
    <property type="nucleotide sequence ID" value="XM_025509109.1"/>
</dbReference>
<proteinExistence type="predicted"/>
<dbReference type="GeneID" id="37030932"/>
<protein>
    <submittedName>
        <fullName evidence="2">Uncharacterized protein</fullName>
    </submittedName>
</protein>
<evidence type="ECO:0000256" key="1">
    <source>
        <dbReference type="SAM" id="MobiDB-lite"/>
    </source>
</evidence>
<dbReference type="Proteomes" id="UP000245884">
    <property type="component" value="Unassembled WGS sequence"/>
</dbReference>
<reference evidence="2 3" key="1">
    <citation type="journal article" date="2018" name="Mol. Biol. Evol.">
        <title>Broad Genomic Sampling Reveals a Smut Pathogenic Ancestry of the Fungal Clade Ustilaginomycotina.</title>
        <authorList>
            <person name="Kijpornyongpan T."/>
            <person name="Mondo S.J."/>
            <person name="Barry K."/>
            <person name="Sandor L."/>
            <person name="Lee J."/>
            <person name="Lipzen A."/>
            <person name="Pangilinan J."/>
            <person name="LaButti K."/>
            <person name="Hainaut M."/>
            <person name="Henrissat B."/>
            <person name="Grigoriev I.V."/>
            <person name="Spatafora J.W."/>
            <person name="Aime M.C."/>
        </authorList>
    </citation>
    <scope>NUCLEOTIDE SEQUENCE [LARGE SCALE GENOMIC DNA]</scope>
    <source>
        <strain evidence="2 3">MCA 5214</strain>
    </source>
</reference>